<feature type="region of interest" description="Disordered" evidence="4">
    <location>
        <begin position="525"/>
        <end position="655"/>
    </location>
</feature>
<dbReference type="Pfam" id="PF00400">
    <property type="entry name" value="WD40"/>
    <property type="match status" value="2"/>
</dbReference>
<dbReference type="SUPFAM" id="SSF50978">
    <property type="entry name" value="WD40 repeat-like"/>
    <property type="match status" value="1"/>
</dbReference>
<dbReference type="PROSITE" id="PS50294">
    <property type="entry name" value="WD_REPEATS_REGION"/>
    <property type="match status" value="1"/>
</dbReference>
<feature type="repeat" description="WD" evidence="3">
    <location>
        <begin position="45"/>
        <end position="86"/>
    </location>
</feature>
<sequence>MPRHVLHPLPRAFAGHRDPTARRQAMMGDETWERMDRVQVLGNTMEGHRGCVNALSWSDDGSTLLSGSDDKRICIWTADPSSSSQTSPHPLKMMDTIVTGHRANIFSARFLPNTNTPTIVSCAGDRDVRVFEVERLARAETGIGGRGREELWGADGPGVRVLKCHSDRTKRIATENSPYLFLTVSEDGTVRQHDLRRPHRCRSECPEALFYAPKGVDLYSLSVSTVTPHIFAVAGRTDCIQAFVCDRRMPERQTPSWGPHSKSSGQVNCVRRLGLPDEEWESVSPRSQRRVFSGERHITCVKMSPDKADEVICAFARHSTSLFSLFDSPAATSAKVKSPSPDANALPKSLPGPSSSEPDPTRGPEQFLRDAPGIVKRPRDAHEIKRLRREREHMEEISALESLATGLPPASYTDEMADEEANLANLGKRRLSELSTAEAGPETLTRQRTTERDAAESESMAHGEGSAAGPSRIGPPSPPGRAMVEDLLAQLPSPQQEDITMGAGDVLVPPIVSEDAQMEMTELRRTLEGESDPGRRRIGGDMEPIVIYDDAPTSASGVPRIDEHDDQRELRAEAATRRHHPARRFPTGPTFDPEDPEVQQRAFEALMELEDEEDGGFGEMEDDDDDMEDDGDDDDEDEEDEDEDELDEDEFGDPLEMDEDAFDEVDPRSAQSEFGGVEMLVPRRSFKGARNVETVKDCNFLGVRSDKVCSGSDDGNFFVWDKDTGRLEGIYEGDGSVVNVMEQHPTLPIVAVSGIDNTVKLFAPTAEPPDPSFRRTHLAETIIKANTERPTFHTGSAFGRVSLLQFLASRGLVARLEEGEEGEGDTLQQCATQ</sequence>
<keyword evidence="2" id="KW-0677">Repeat</keyword>
<dbReference type="GO" id="GO:0080008">
    <property type="term" value="C:Cul4-RING E3 ubiquitin ligase complex"/>
    <property type="evidence" value="ECO:0007669"/>
    <property type="project" value="TreeGrafter"/>
</dbReference>
<feature type="compositionally biased region" description="Basic and acidic residues" evidence="4">
    <location>
        <begin position="448"/>
        <end position="461"/>
    </location>
</feature>
<protein>
    <submittedName>
        <fullName evidence="5">Uncharacterized protein</fullName>
    </submittedName>
</protein>
<dbReference type="STRING" id="1890683.A0A427YKV1"/>
<dbReference type="PANTHER" id="PTHR15574">
    <property type="entry name" value="WD REPEAT DOMAIN-CONTAINING FAMILY"/>
    <property type="match status" value="1"/>
</dbReference>
<dbReference type="EMBL" id="RSCD01000007">
    <property type="protein sequence ID" value="RSH91696.1"/>
    <property type="molecule type" value="Genomic_DNA"/>
</dbReference>
<dbReference type="SMART" id="SM00320">
    <property type="entry name" value="WD40"/>
    <property type="match status" value="6"/>
</dbReference>
<proteinExistence type="predicted"/>
<evidence type="ECO:0000256" key="2">
    <source>
        <dbReference type="ARBA" id="ARBA00022737"/>
    </source>
</evidence>
<dbReference type="PROSITE" id="PS50082">
    <property type="entry name" value="WD_REPEATS_2"/>
    <property type="match status" value="1"/>
</dbReference>
<keyword evidence="6" id="KW-1185">Reference proteome</keyword>
<dbReference type="InterPro" id="IPR045151">
    <property type="entry name" value="DCAF8"/>
</dbReference>
<feature type="region of interest" description="Disordered" evidence="4">
    <location>
        <begin position="428"/>
        <end position="483"/>
    </location>
</feature>
<evidence type="ECO:0000313" key="6">
    <source>
        <dbReference type="Proteomes" id="UP000279259"/>
    </source>
</evidence>
<keyword evidence="1 3" id="KW-0853">WD repeat</keyword>
<dbReference type="InterPro" id="IPR001680">
    <property type="entry name" value="WD40_rpt"/>
</dbReference>
<feature type="compositionally biased region" description="Basic and acidic residues" evidence="4">
    <location>
        <begin position="377"/>
        <end position="390"/>
    </location>
</feature>
<evidence type="ECO:0000256" key="3">
    <source>
        <dbReference type="PROSITE-ProRule" id="PRU00221"/>
    </source>
</evidence>
<dbReference type="InterPro" id="IPR036322">
    <property type="entry name" value="WD40_repeat_dom_sf"/>
</dbReference>
<feature type="region of interest" description="Disordered" evidence="4">
    <location>
        <begin position="332"/>
        <end position="390"/>
    </location>
</feature>
<dbReference type="GO" id="GO:0045717">
    <property type="term" value="P:negative regulation of fatty acid biosynthetic process"/>
    <property type="evidence" value="ECO:0007669"/>
    <property type="project" value="TreeGrafter"/>
</dbReference>
<organism evidence="5 6">
    <name type="scientific">Saitozyma podzolica</name>
    <dbReference type="NCBI Taxonomy" id="1890683"/>
    <lineage>
        <taxon>Eukaryota</taxon>
        <taxon>Fungi</taxon>
        <taxon>Dikarya</taxon>
        <taxon>Basidiomycota</taxon>
        <taxon>Agaricomycotina</taxon>
        <taxon>Tremellomycetes</taxon>
        <taxon>Tremellales</taxon>
        <taxon>Trimorphomycetaceae</taxon>
        <taxon>Saitozyma</taxon>
    </lineage>
</organism>
<name>A0A427YKV1_9TREE</name>
<accession>A0A427YKV1</accession>
<evidence type="ECO:0000256" key="1">
    <source>
        <dbReference type="ARBA" id="ARBA00022574"/>
    </source>
</evidence>
<dbReference type="InterPro" id="IPR015943">
    <property type="entry name" value="WD40/YVTN_repeat-like_dom_sf"/>
</dbReference>
<dbReference type="Gene3D" id="2.130.10.10">
    <property type="entry name" value="YVTN repeat-like/Quinoprotein amine dehydrogenase"/>
    <property type="match status" value="2"/>
</dbReference>
<evidence type="ECO:0000256" key="4">
    <source>
        <dbReference type="SAM" id="MobiDB-lite"/>
    </source>
</evidence>
<evidence type="ECO:0000313" key="5">
    <source>
        <dbReference type="EMBL" id="RSH91696.1"/>
    </source>
</evidence>
<dbReference type="PANTHER" id="PTHR15574:SF40">
    <property type="entry name" value="WD AND TETRATRICOPEPTIDE REPEATS PROTEIN 1"/>
    <property type="match status" value="1"/>
</dbReference>
<dbReference type="OrthoDB" id="2414538at2759"/>
<feature type="compositionally biased region" description="Acidic residues" evidence="4">
    <location>
        <begin position="607"/>
        <end position="655"/>
    </location>
</feature>
<feature type="compositionally biased region" description="Basic and acidic residues" evidence="4">
    <location>
        <begin position="525"/>
        <end position="540"/>
    </location>
</feature>
<gene>
    <name evidence="5" type="ORF">EHS25_009065</name>
</gene>
<dbReference type="AlphaFoldDB" id="A0A427YKV1"/>
<dbReference type="GO" id="GO:0005737">
    <property type="term" value="C:cytoplasm"/>
    <property type="evidence" value="ECO:0007669"/>
    <property type="project" value="TreeGrafter"/>
</dbReference>
<dbReference type="Proteomes" id="UP000279259">
    <property type="component" value="Unassembled WGS sequence"/>
</dbReference>
<reference evidence="5 6" key="1">
    <citation type="submission" date="2018-11" db="EMBL/GenBank/DDBJ databases">
        <title>Genome sequence of Saitozyma podzolica DSM 27192.</title>
        <authorList>
            <person name="Aliyu H."/>
            <person name="Gorte O."/>
            <person name="Ochsenreither K."/>
        </authorList>
    </citation>
    <scope>NUCLEOTIDE SEQUENCE [LARGE SCALE GENOMIC DNA]</scope>
    <source>
        <strain evidence="5 6">DSM 27192</strain>
    </source>
</reference>
<comment type="caution">
    <text evidence="5">The sequence shown here is derived from an EMBL/GenBank/DDBJ whole genome shotgun (WGS) entry which is preliminary data.</text>
</comment>
<feature type="compositionally biased region" description="Basic and acidic residues" evidence="4">
    <location>
        <begin position="560"/>
        <end position="576"/>
    </location>
</feature>